<dbReference type="Proteomes" id="UP000245674">
    <property type="component" value="Unassembled WGS sequence"/>
</dbReference>
<evidence type="ECO:0000313" key="1">
    <source>
        <dbReference type="EMBL" id="PWJ62009.1"/>
    </source>
</evidence>
<gene>
    <name evidence="1" type="ORF">B0H03_11332</name>
</gene>
<evidence type="ECO:0000313" key="2">
    <source>
        <dbReference type="Proteomes" id="UP000245674"/>
    </source>
</evidence>
<dbReference type="EMBL" id="QGDV01000013">
    <property type="protein sequence ID" value="PWJ62009.1"/>
    <property type="molecule type" value="Genomic_DNA"/>
</dbReference>
<keyword evidence="2" id="KW-1185">Reference proteome</keyword>
<name>A0ABX5LAZ6_9MICO</name>
<comment type="caution">
    <text evidence="1">The sequence shown here is derived from an EMBL/GenBank/DDBJ whole genome shotgun (WGS) entry which is preliminary data.</text>
</comment>
<accession>A0ABX5LAZ6</accession>
<protein>
    <submittedName>
        <fullName evidence="1">Uncharacterized protein</fullName>
    </submittedName>
</protein>
<dbReference type="RefSeq" id="WP_258062077.1">
    <property type="nucleotide sequence ID" value="NZ_QGDV01000013.1"/>
</dbReference>
<reference evidence="1 2" key="1">
    <citation type="submission" date="2018-03" db="EMBL/GenBank/DDBJ databases">
        <title>Genomic Encyclopedia of Type Strains, Phase III (KMG-III): the genomes of soil and plant-associated and newly described type strains.</title>
        <authorList>
            <person name="Whitman W."/>
        </authorList>
    </citation>
    <scope>NUCLEOTIDE SEQUENCE [LARGE SCALE GENOMIC DNA]</scope>
    <source>
        <strain evidence="1 2">VKM Ac-1602</strain>
    </source>
</reference>
<sequence length="44" mass="4571">MRSGGPTLGTNAPIVVTDTVAGSWSGFRPDKIDQLKTAVLTGVR</sequence>
<organism evidence="1 2">
    <name type="scientific">Rathayibacter iranicus NCPPB 2253 = VKM Ac-1602</name>
    <dbReference type="NCBI Taxonomy" id="1328868"/>
    <lineage>
        <taxon>Bacteria</taxon>
        <taxon>Bacillati</taxon>
        <taxon>Actinomycetota</taxon>
        <taxon>Actinomycetes</taxon>
        <taxon>Micrococcales</taxon>
        <taxon>Microbacteriaceae</taxon>
        <taxon>Rathayibacter</taxon>
    </lineage>
</organism>
<proteinExistence type="predicted"/>